<dbReference type="EMBL" id="CAJVPS010032433">
    <property type="protein sequence ID" value="CAG8735162.1"/>
    <property type="molecule type" value="Genomic_DNA"/>
</dbReference>
<protein>
    <submittedName>
        <fullName evidence="1">13525_t:CDS:1</fullName>
    </submittedName>
</protein>
<evidence type="ECO:0000313" key="1">
    <source>
        <dbReference type="EMBL" id="CAG8735162.1"/>
    </source>
</evidence>
<feature type="non-terminal residue" evidence="1">
    <location>
        <position position="122"/>
    </location>
</feature>
<evidence type="ECO:0000313" key="2">
    <source>
        <dbReference type="Proteomes" id="UP000789508"/>
    </source>
</evidence>
<name>A0A9N9IFR2_9GLOM</name>
<feature type="non-terminal residue" evidence="1">
    <location>
        <position position="1"/>
    </location>
</feature>
<sequence length="122" mass="14392">AYYQEDNAVNNFKLLNNLNEENHKEESTVDKIIKDLNHSTKNNEAFSSLFISNNDFEVLNKIITKINQYRNQKNAQIAKLEADYYLGELRNKNKVDKKFLNEIRKKLTRGLGKDKLAKRWKS</sequence>
<dbReference type="AlphaFoldDB" id="A0A9N9IFR2"/>
<accession>A0A9N9IFR2</accession>
<comment type="caution">
    <text evidence="1">The sequence shown here is derived from an EMBL/GenBank/DDBJ whole genome shotgun (WGS) entry which is preliminary data.</text>
</comment>
<reference evidence="1" key="1">
    <citation type="submission" date="2021-06" db="EMBL/GenBank/DDBJ databases">
        <authorList>
            <person name="Kallberg Y."/>
            <person name="Tangrot J."/>
            <person name="Rosling A."/>
        </authorList>
    </citation>
    <scope>NUCLEOTIDE SEQUENCE</scope>
    <source>
        <strain evidence="1">FL130A</strain>
    </source>
</reference>
<dbReference type="Proteomes" id="UP000789508">
    <property type="component" value="Unassembled WGS sequence"/>
</dbReference>
<gene>
    <name evidence="1" type="ORF">ALEPTO_LOCUS12767</name>
</gene>
<organism evidence="1 2">
    <name type="scientific">Ambispora leptoticha</name>
    <dbReference type="NCBI Taxonomy" id="144679"/>
    <lineage>
        <taxon>Eukaryota</taxon>
        <taxon>Fungi</taxon>
        <taxon>Fungi incertae sedis</taxon>
        <taxon>Mucoromycota</taxon>
        <taxon>Glomeromycotina</taxon>
        <taxon>Glomeromycetes</taxon>
        <taxon>Archaeosporales</taxon>
        <taxon>Ambisporaceae</taxon>
        <taxon>Ambispora</taxon>
    </lineage>
</organism>
<proteinExistence type="predicted"/>
<keyword evidence="2" id="KW-1185">Reference proteome</keyword>